<evidence type="ECO:0000313" key="3">
    <source>
        <dbReference type="EMBL" id="MBB0230369.1"/>
    </source>
</evidence>
<name>A0A7W3T3P0_9ACTN</name>
<reference evidence="4" key="1">
    <citation type="submission" date="2019-10" db="EMBL/GenBank/DDBJ databases">
        <title>Streptomyces sp. nov., a novel actinobacterium isolated from alkaline environment.</title>
        <authorList>
            <person name="Golinska P."/>
        </authorList>
    </citation>
    <scope>NUCLEOTIDE SEQUENCE [LARGE SCALE GENOMIC DNA]</scope>
    <source>
        <strain evidence="4">DSM 42108</strain>
    </source>
</reference>
<feature type="region of interest" description="Disordered" evidence="1">
    <location>
        <begin position="73"/>
        <end position="99"/>
    </location>
</feature>
<dbReference type="InterPro" id="IPR022603">
    <property type="entry name" value="DUF3152"/>
</dbReference>
<sequence>MVTVLAVTVAGQMTEGGDGVAERAAAALAEGAPPLPGGGPVDPGDTAGPGEPEVGERESAAGEPLDFDTWFAEPLEMDPGTTGSGELVPVAGSDPPVDPDARTLLRYRVDVERDLEDMGVDPERFARAVHLTLSDPRGWGNGGERSFARVSSGEYDFVLTLATPGTTHDWCRRSGLDTSIDNVSCDSASTERVVLNAFRWAEGADTFGADLRGYREMLINHEVGHRIGYNHVVCPAEGEPAPVMMQQTKFLTTAGVTCEPNPWPHPDHGADGADGDDRDD</sequence>
<evidence type="ECO:0000313" key="4">
    <source>
        <dbReference type="Proteomes" id="UP000530234"/>
    </source>
</evidence>
<dbReference type="AlphaFoldDB" id="A0A7W3T3P0"/>
<gene>
    <name evidence="3" type="ORF">FOE67_12815</name>
</gene>
<dbReference type="Proteomes" id="UP000530234">
    <property type="component" value="Unassembled WGS sequence"/>
</dbReference>
<evidence type="ECO:0000259" key="2">
    <source>
        <dbReference type="Pfam" id="PF11350"/>
    </source>
</evidence>
<dbReference type="EMBL" id="VKHS01000269">
    <property type="protein sequence ID" value="MBB0230369.1"/>
    <property type="molecule type" value="Genomic_DNA"/>
</dbReference>
<protein>
    <submittedName>
        <fullName evidence="3">DUF3152 domain-containing protein</fullName>
    </submittedName>
</protein>
<evidence type="ECO:0000256" key="1">
    <source>
        <dbReference type="SAM" id="MobiDB-lite"/>
    </source>
</evidence>
<keyword evidence="4" id="KW-1185">Reference proteome</keyword>
<feature type="domain" description="DUF3152" evidence="2">
    <location>
        <begin position="82"/>
        <end position="266"/>
    </location>
</feature>
<dbReference type="SUPFAM" id="SSF55486">
    <property type="entry name" value="Metalloproteases ('zincins'), catalytic domain"/>
    <property type="match status" value="1"/>
</dbReference>
<feature type="region of interest" description="Disordered" evidence="1">
    <location>
        <begin position="28"/>
        <end position="61"/>
    </location>
</feature>
<organism evidence="3 4">
    <name type="scientific">Streptomyces calidiresistens</name>
    <dbReference type="NCBI Taxonomy" id="1485586"/>
    <lineage>
        <taxon>Bacteria</taxon>
        <taxon>Bacillati</taxon>
        <taxon>Actinomycetota</taxon>
        <taxon>Actinomycetes</taxon>
        <taxon>Kitasatosporales</taxon>
        <taxon>Streptomycetaceae</taxon>
        <taxon>Streptomyces</taxon>
    </lineage>
</organism>
<accession>A0A7W3T3P0</accession>
<feature type="region of interest" description="Disordered" evidence="1">
    <location>
        <begin position="259"/>
        <end position="280"/>
    </location>
</feature>
<dbReference type="RefSeq" id="WP_182663750.1">
    <property type="nucleotide sequence ID" value="NZ_VKHS01000269.1"/>
</dbReference>
<proteinExistence type="predicted"/>
<dbReference type="Pfam" id="PF11350">
    <property type="entry name" value="DUF3152"/>
    <property type="match status" value="1"/>
</dbReference>
<comment type="caution">
    <text evidence="3">The sequence shown here is derived from an EMBL/GenBank/DDBJ whole genome shotgun (WGS) entry which is preliminary data.</text>
</comment>